<reference evidence="3 4" key="1">
    <citation type="journal article" date="2008" name="Proc. Natl. Acad. Sci. U.S.A.">
        <title>The genome of Cyanothece 51142, a unicellular diazotrophic cyanobacterium important in the marine nitrogen cycle.</title>
        <authorList>
            <person name="Welsh E.A."/>
            <person name="Liberton M."/>
            <person name="Stoeckel J."/>
            <person name="Loh T."/>
            <person name="Elvitigala T."/>
            <person name="Wang C."/>
            <person name="Wollam A."/>
            <person name="Fulton R.S."/>
            <person name="Clifton S.W."/>
            <person name="Jacobs J.M."/>
            <person name="Aurora R."/>
            <person name="Ghosh B.K."/>
            <person name="Sherman L.A."/>
            <person name="Smith R.D."/>
            <person name="Wilson R.K."/>
            <person name="Pakrasi H.B."/>
        </authorList>
    </citation>
    <scope>NUCLEOTIDE SEQUENCE [LARGE SCALE GENOMIC DNA]</scope>
    <source>
        <strain evidence="4">ATCC 51142 / BH68</strain>
    </source>
</reference>
<accession>B1X1T9</accession>
<dbReference type="EMBL" id="CP000806">
    <property type="protein sequence ID" value="ACB53119.1"/>
    <property type="molecule type" value="Genomic_DNA"/>
</dbReference>
<keyword evidence="1" id="KW-0175">Coiled coil</keyword>
<evidence type="ECO:0000313" key="4">
    <source>
        <dbReference type="Proteomes" id="UP000001203"/>
    </source>
</evidence>
<gene>
    <name evidence="3" type="ordered locus">cce_3771</name>
</gene>
<dbReference type="HOGENOM" id="CLU_1243625_0_0_3"/>
<evidence type="ECO:0000259" key="2">
    <source>
        <dbReference type="Pfam" id="PF07693"/>
    </source>
</evidence>
<dbReference type="KEGG" id="cyt:cce_3771"/>
<dbReference type="AlphaFoldDB" id="B1X1T9"/>
<protein>
    <recommendedName>
        <fullName evidence="2">KAP NTPase domain-containing protein</fullName>
    </recommendedName>
</protein>
<dbReference type="InterPro" id="IPR011646">
    <property type="entry name" value="KAP_P-loop"/>
</dbReference>
<dbReference type="STRING" id="43989.cce_3771"/>
<keyword evidence="4" id="KW-1185">Reference proteome</keyword>
<feature type="domain" description="KAP NTPase" evidence="2">
    <location>
        <begin position="25"/>
        <end position="216"/>
    </location>
</feature>
<evidence type="ECO:0000256" key="1">
    <source>
        <dbReference type="SAM" id="Coils"/>
    </source>
</evidence>
<dbReference type="Proteomes" id="UP000001203">
    <property type="component" value="Chromosome circular"/>
</dbReference>
<dbReference type="Pfam" id="PF07693">
    <property type="entry name" value="KAP_NTPase"/>
    <property type="match status" value="1"/>
</dbReference>
<name>B1X1T9_CROS5</name>
<sequence length="222" mass="25198">MSLEQNFATDEPITKLEQDILGRGQFSKNLAQAICRYKGDDSLVIGLYGSWGNGKTSIINMVKEVLNPDENEDKKDKPLVIEFKPWYFSGQDQLLEQFFKHLSSELTSNIEKFGQKAKGSIEKIGKNLSRLSSALKPVKYVSPFIGVPSEIIESLSAKGEEFGKALSGEKNDQQFDPITQKKELDKELKDLDRKILIIIDDIDRLTKEEMRQMFRVSSSKMV</sequence>
<dbReference type="InterPro" id="IPR027417">
    <property type="entry name" value="P-loop_NTPase"/>
</dbReference>
<organism evidence="3 4">
    <name type="scientific">Crocosphaera subtropica (strain ATCC 51142 / BH68)</name>
    <name type="common">Cyanothece sp. (strain ATCC 51142)</name>
    <dbReference type="NCBI Taxonomy" id="43989"/>
    <lineage>
        <taxon>Bacteria</taxon>
        <taxon>Bacillati</taxon>
        <taxon>Cyanobacteriota</taxon>
        <taxon>Cyanophyceae</taxon>
        <taxon>Oscillatoriophycideae</taxon>
        <taxon>Chroococcales</taxon>
        <taxon>Aphanothecaceae</taxon>
        <taxon>Crocosphaera</taxon>
        <taxon>Crocosphaera subtropica</taxon>
    </lineage>
</organism>
<dbReference type="eggNOG" id="COG4928">
    <property type="taxonomic scope" value="Bacteria"/>
</dbReference>
<dbReference type="Gene3D" id="3.40.50.300">
    <property type="entry name" value="P-loop containing nucleotide triphosphate hydrolases"/>
    <property type="match status" value="1"/>
</dbReference>
<dbReference type="OrthoDB" id="9806479at2"/>
<feature type="coiled-coil region" evidence="1">
    <location>
        <begin position="181"/>
        <end position="208"/>
    </location>
</feature>
<dbReference type="RefSeq" id="WP_009545073.1">
    <property type="nucleotide sequence ID" value="NC_010546.1"/>
</dbReference>
<evidence type="ECO:0000313" key="3">
    <source>
        <dbReference type="EMBL" id="ACB53119.1"/>
    </source>
</evidence>
<dbReference type="SUPFAM" id="SSF52540">
    <property type="entry name" value="P-loop containing nucleoside triphosphate hydrolases"/>
    <property type="match status" value="1"/>
</dbReference>
<proteinExistence type="predicted"/>